<reference evidence="2" key="1">
    <citation type="journal article" date="2019" name="bioRxiv">
        <title>The Genome of the Zebra Mussel, Dreissena polymorpha: A Resource for Invasive Species Research.</title>
        <authorList>
            <person name="McCartney M.A."/>
            <person name="Auch B."/>
            <person name="Kono T."/>
            <person name="Mallez S."/>
            <person name="Zhang Y."/>
            <person name="Obille A."/>
            <person name="Becker A."/>
            <person name="Abrahante J.E."/>
            <person name="Garbe J."/>
            <person name="Badalamenti J.P."/>
            <person name="Herman A."/>
            <person name="Mangelson H."/>
            <person name="Liachko I."/>
            <person name="Sullivan S."/>
            <person name="Sone E.D."/>
            <person name="Koren S."/>
            <person name="Silverstein K.A.T."/>
            <person name="Beckman K.B."/>
            <person name="Gohl D.M."/>
        </authorList>
    </citation>
    <scope>NUCLEOTIDE SEQUENCE</scope>
    <source>
        <strain evidence="2">Duluth1</strain>
        <tissue evidence="2">Whole animal</tissue>
    </source>
</reference>
<feature type="transmembrane region" description="Helical" evidence="1">
    <location>
        <begin position="62"/>
        <end position="89"/>
    </location>
</feature>
<dbReference type="EMBL" id="JAIWYP010000003">
    <property type="protein sequence ID" value="KAH3847241.1"/>
    <property type="molecule type" value="Genomic_DNA"/>
</dbReference>
<keyword evidence="1" id="KW-1133">Transmembrane helix</keyword>
<dbReference type="Proteomes" id="UP000828390">
    <property type="component" value="Unassembled WGS sequence"/>
</dbReference>
<organism evidence="2 3">
    <name type="scientific">Dreissena polymorpha</name>
    <name type="common">Zebra mussel</name>
    <name type="synonym">Mytilus polymorpha</name>
    <dbReference type="NCBI Taxonomy" id="45954"/>
    <lineage>
        <taxon>Eukaryota</taxon>
        <taxon>Metazoa</taxon>
        <taxon>Spiralia</taxon>
        <taxon>Lophotrochozoa</taxon>
        <taxon>Mollusca</taxon>
        <taxon>Bivalvia</taxon>
        <taxon>Autobranchia</taxon>
        <taxon>Heteroconchia</taxon>
        <taxon>Euheterodonta</taxon>
        <taxon>Imparidentia</taxon>
        <taxon>Neoheterodontei</taxon>
        <taxon>Myida</taxon>
        <taxon>Dreissenoidea</taxon>
        <taxon>Dreissenidae</taxon>
        <taxon>Dreissena</taxon>
    </lineage>
</organism>
<dbReference type="AlphaFoldDB" id="A0A9D4KYK0"/>
<keyword evidence="1" id="KW-0472">Membrane</keyword>
<accession>A0A9D4KYK0</accession>
<proteinExistence type="predicted"/>
<evidence type="ECO:0000256" key="1">
    <source>
        <dbReference type="SAM" id="Phobius"/>
    </source>
</evidence>
<gene>
    <name evidence="2" type="ORF">DPMN_089560</name>
</gene>
<name>A0A9D4KYK0_DREPO</name>
<comment type="caution">
    <text evidence="2">The sequence shown here is derived from an EMBL/GenBank/DDBJ whole genome shotgun (WGS) entry which is preliminary data.</text>
</comment>
<evidence type="ECO:0000313" key="2">
    <source>
        <dbReference type="EMBL" id="KAH3847241.1"/>
    </source>
</evidence>
<keyword evidence="3" id="KW-1185">Reference proteome</keyword>
<feature type="transmembrane region" description="Helical" evidence="1">
    <location>
        <begin position="38"/>
        <end position="56"/>
    </location>
</feature>
<reference evidence="2" key="2">
    <citation type="submission" date="2020-11" db="EMBL/GenBank/DDBJ databases">
        <authorList>
            <person name="McCartney M.A."/>
            <person name="Auch B."/>
            <person name="Kono T."/>
            <person name="Mallez S."/>
            <person name="Becker A."/>
            <person name="Gohl D.M."/>
            <person name="Silverstein K.A.T."/>
            <person name="Koren S."/>
            <person name="Bechman K.B."/>
            <person name="Herman A."/>
            <person name="Abrahante J.E."/>
            <person name="Garbe J."/>
        </authorList>
    </citation>
    <scope>NUCLEOTIDE SEQUENCE</scope>
    <source>
        <strain evidence="2">Duluth1</strain>
        <tissue evidence="2">Whole animal</tissue>
    </source>
</reference>
<keyword evidence="1" id="KW-0812">Transmembrane</keyword>
<protein>
    <submittedName>
        <fullName evidence="2">Uncharacterized protein</fullName>
    </submittedName>
</protein>
<evidence type="ECO:0000313" key="3">
    <source>
        <dbReference type="Proteomes" id="UP000828390"/>
    </source>
</evidence>
<sequence length="90" mass="9516">MKCISSLFKSNNREVKCGTGEIALIIRPPDLRKGTLQIFKKIVVVVVVVGVGVVVLEEVVLVVVVVVVVVVVAVVVVAVTIEVGVEVVLL</sequence>